<gene>
    <name evidence="3" type="ORF">VITFI_CDS0413</name>
</gene>
<keyword evidence="4" id="KW-1185">Reference proteome</keyword>
<dbReference type="AlphaFoldDB" id="A0A221KAZ8"/>
<protein>
    <recommendedName>
        <fullName evidence="2">Ice-binding protein C-terminal domain-containing protein</fullName>
    </recommendedName>
</protein>
<feature type="domain" description="Ice-binding protein C-terminal" evidence="2">
    <location>
        <begin position="99"/>
        <end position="124"/>
    </location>
</feature>
<name>A0A221KAZ8_VITFI</name>
<keyword evidence="1" id="KW-0732">Signal</keyword>
<evidence type="ECO:0000313" key="4">
    <source>
        <dbReference type="Proteomes" id="UP000199729"/>
    </source>
</evidence>
<accession>A0A221KAZ8</accession>
<evidence type="ECO:0000259" key="2">
    <source>
        <dbReference type="Pfam" id="PF07589"/>
    </source>
</evidence>
<evidence type="ECO:0000256" key="1">
    <source>
        <dbReference type="SAM" id="SignalP"/>
    </source>
</evidence>
<dbReference type="KEGG" id="vff:VITFI_CDS0413"/>
<feature type="chain" id="PRO_5013279274" description="Ice-binding protein C-terminal domain-containing protein" evidence="1">
    <location>
        <begin position="18"/>
        <end position="135"/>
    </location>
</feature>
<dbReference type="InterPro" id="IPR013424">
    <property type="entry name" value="Ice-binding_C"/>
</dbReference>
<dbReference type="Proteomes" id="UP000199729">
    <property type="component" value="Chromosome"/>
</dbReference>
<reference evidence="3 4" key="1">
    <citation type="submission" date="2017-07" db="EMBL/GenBank/DDBJ databases">
        <title>Complete Genome Sequence of the cosmetic ferment Vitreoscilla filiformis (ATCC15551).</title>
        <authorList>
            <person name="Contreras S."/>
            <person name="Sagory-Zalkind P."/>
            <person name="Blanquart H."/>
            <person name="Iltis A."/>
            <person name="Morand S.C."/>
        </authorList>
    </citation>
    <scope>NUCLEOTIDE SEQUENCE [LARGE SCALE GENOMIC DNA]</scope>
    <source>
        <strain evidence="3 4">ATCC 15551</strain>
    </source>
</reference>
<proteinExistence type="predicted"/>
<sequence length="135" mass="14409">MGLAGMGLAALAFSAQAANSVPYPERETELDTSYTLPHTGDTLAFGLKNNTLHQDLYFDATRSATYDRFEDPRFPHSADNDLSFVFTNVSVAMNGAASPVPEPQSLAMLVAGLAAVVGATVRRRRAESMGDQARA</sequence>
<evidence type="ECO:0000313" key="3">
    <source>
        <dbReference type="EMBL" id="ASM76192.1"/>
    </source>
</evidence>
<dbReference type="EMBL" id="CP022423">
    <property type="protein sequence ID" value="ASM76192.1"/>
    <property type="molecule type" value="Genomic_DNA"/>
</dbReference>
<dbReference type="NCBIfam" id="TIGR02595">
    <property type="entry name" value="PEP_CTERM"/>
    <property type="match status" value="1"/>
</dbReference>
<feature type="signal peptide" evidence="1">
    <location>
        <begin position="1"/>
        <end position="17"/>
    </location>
</feature>
<dbReference type="Pfam" id="PF07589">
    <property type="entry name" value="PEP-CTERM"/>
    <property type="match status" value="1"/>
</dbReference>
<organism evidence="3 4">
    <name type="scientific">Vitreoscilla filiformis</name>
    <dbReference type="NCBI Taxonomy" id="63"/>
    <lineage>
        <taxon>Bacteria</taxon>
        <taxon>Pseudomonadati</taxon>
        <taxon>Pseudomonadota</taxon>
        <taxon>Betaproteobacteria</taxon>
        <taxon>Neisseriales</taxon>
        <taxon>Neisseriaceae</taxon>
        <taxon>Vitreoscilla</taxon>
    </lineage>
</organism>